<evidence type="ECO:0000313" key="3">
    <source>
        <dbReference type="EMBL" id="UOG58782.1"/>
    </source>
</evidence>
<dbReference type="EMBL" id="CP091959">
    <property type="protein sequence ID" value="UOG58782.1"/>
    <property type="molecule type" value="Genomic_DNA"/>
</dbReference>
<dbReference type="RefSeq" id="WP_243816171.1">
    <property type="nucleotide sequence ID" value="NZ_CP091959.1"/>
</dbReference>
<dbReference type="Pfam" id="PF13250">
    <property type="entry name" value="SNIPE"/>
    <property type="match status" value="1"/>
</dbReference>
<sequence length="459" mass="54228">MTIITTLIFLLVALYLGYLLFNKTKVYNSLYEKYKDIIDLEAYKSNIIKETNDSISERNRILNEIQIQIDQVRIDYSMKRQLLENLVREIAIFDEQSEIISYGLYKPHFDFDTSEQYKEVLLSVRDSGKEMIKLEKAAYSSTTWTVNGSKAEGKKQTKHYIKLMLRAFNGECEAMISDVRWNNILKMEERLLKVHDAINKLGETHSIHITNEYYKLKLKELRLTHEYQDKIYQEKQEQKRIQEQIREEERAQKEIEKALKESEDEERRYTKALEQAKKELEKAQGDQLQKIQLKMVELQKELEEAQRLKQRAISMAEQTKAGHVYVISNIGSFGESVYKIGMTRRLDPMDRVKELGDASVPFEFDVHAIIYSENAPEFEKLLHKEFDLRKVNLVNNRKEFFNITLDEIEEIAKKHRSDIEFTKIAEAREYRESIKIRSEREKIVTSPNTSVLDKIPQSI</sequence>
<dbReference type="InterPro" id="IPR018306">
    <property type="entry name" value="Phage_T5_Orf172_DNA-bd"/>
</dbReference>
<dbReference type="AlphaFoldDB" id="A0AAE9GIW4"/>
<reference evidence="3" key="1">
    <citation type="submission" date="2022-02" db="EMBL/GenBank/DDBJ databases">
        <title>The genetically variable rfb locus in Leptospira is a mobile cassette and a molecular signature of serovar identity.</title>
        <authorList>
            <person name="Nieves C."/>
            <person name="Vincent A.T."/>
            <person name="Zarantonelli L."/>
            <person name="Picardeau M."/>
            <person name="Veyrier F.J."/>
            <person name="Buschiazzo A."/>
        </authorList>
    </citation>
    <scope>NUCLEOTIDE SEQUENCE</scope>
    <source>
        <strain evidence="3">IP1512017</strain>
        <plasmid evidence="3">p1_LIP1512017</plasmid>
    </source>
</reference>
<organism evidence="3 4">
    <name type="scientific">Leptospira noguchii</name>
    <dbReference type="NCBI Taxonomy" id="28182"/>
    <lineage>
        <taxon>Bacteria</taxon>
        <taxon>Pseudomonadati</taxon>
        <taxon>Spirochaetota</taxon>
        <taxon>Spirochaetia</taxon>
        <taxon>Leptospirales</taxon>
        <taxon>Leptospiraceae</taxon>
        <taxon>Leptospira</taxon>
    </lineage>
</organism>
<name>A0AAE9GIW4_9LEPT</name>
<evidence type="ECO:0000259" key="2">
    <source>
        <dbReference type="SMART" id="SM00974"/>
    </source>
</evidence>
<dbReference type="Pfam" id="PF13455">
    <property type="entry name" value="MUG113"/>
    <property type="match status" value="1"/>
</dbReference>
<dbReference type="InterPro" id="IPR025280">
    <property type="entry name" value="SNIPE"/>
</dbReference>
<geneLocation type="plasmid" evidence="3 4">
    <name>p1_LIP1512017</name>
</geneLocation>
<accession>A0AAE9GIW4</accession>
<gene>
    <name evidence="3" type="ORF">MAL03_20290</name>
</gene>
<evidence type="ECO:0000313" key="4">
    <source>
        <dbReference type="Proteomes" id="UP000829829"/>
    </source>
</evidence>
<proteinExistence type="predicted"/>
<feature type="coiled-coil region" evidence="1">
    <location>
        <begin position="231"/>
        <end position="318"/>
    </location>
</feature>
<feature type="domain" description="Bacteriophage T5 Orf172 DNA-binding" evidence="2">
    <location>
        <begin position="332"/>
        <end position="415"/>
    </location>
</feature>
<dbReference type="Proteomes" id="UP000829829">
    <property type="component" value="Plasmid p1_LIP1512017"/>
</dbReference>
<dbReference type="SMART" id="SM00974">
    <property type="entry name" value="T5orf172"/>
    <property type="match status" value="1"/>
</dbReference>
<protein>
    <submittedName>
        <fullName evidence="3">DUF4041 domain-containing protein</fullName>
    </submittedName>
</protein>
<keyword evidence="3" id="KW-0614">Plasmid</keyword>
<keyword evidence="1" id="KW-0175">Coiled coil</keyword>
<evidence type="ECO:0000256" key="1">
    <source>
        <dbReference type="SAM" id="Coils"/>
    </source>
</evidence>